<protein>
    <recommendedName>
        <fullName evidence="4">Transposase</fullName>
    </recommendedName>
</protein>
<accession>A0ABS4H7Q0</accession>
<organism evidence="2 3">
    <name type="scientific">Paenibacillus sediminis</name>
    <dbReference type="NCBI Taxonomy" id="664909"/>
    <lineage>
        <taxon>Bacteria</taxon>
        <taxon>Bacillati</taxon>
        <taxon>Bacillota</taxon>
        <taxon>Bacilli</taxon>
        <taxon>Bacillales</taxon>
        <taxon>Paenibacillaceae</taxon>
        <taxon>Paenibacillus</taxon>
    </lineage>
</organism>
<feature type="compositionally biased region" description="Basic residues" evidence="1">
    <location>
        <begin position="84"/>
        <end position="94"/>
    </location>
</feature>
<proteinExistence type="predicted"/>
<dbReference type="Proteomes" id="UP001519273">
    <property type="component" value="Unassembled WGS sequence"/>
</dbReference>
<evidence type="ECO:0000256" key="1">
    <source>
        <dbReference type="SAM" id="MobiDB-lite"/>
    </source>
</evidence>
<evidence type="ECO:0000313" key="3">
    <source>
        <dbReference type="Proteomes" id="UP001519273"/>
    </source>
</evidence>
<feature type="compositionally biased region" description="Basic and acidic residues" evidence="1">
    <location>
        <begin position="67"/>
        <end position="83"/>
    </location>
</feature>
<sequence>MSEKKKDEMLPLSREEVEVDGIYTNEWGQEEHLHRGQHFPADPPLGVTEWQLTEFMFDNHHEGLTDERLVAKKDEDKPKPKIDHPRRHLVKGDR</sequence>
<evidence type="ECO:0008006" key="4">
    <source>
        <dbReference type="Google" id="ProtNLM"/>
    </source>
</evidence>
<name>A0ABS4H7Q0_9BACL</name>
<gene>
    <name evidence="2" type="ORF">J2Z20_003491</name>
</gene>
<comment type="caution">
    <text evidence="2">The sequence shown here is derived from an EMBL/GenBank/DDBJ whole genome shotgun (WGS) entry which is preliminary data.</text>
</comment>
<evidence type="ECO:0000313" key="2">
    <source>
        <dbReference type="EMBL" id="MBP1938551.1"/>
    </source>
</evidence>
<reference evidence="2 3" key="1">
    <citation type="submission" date="2021-03" db="EMBL/GenBank/DDBJ databases">
        <title>Genomic Encyclopedia of Type Strains, Phase IV (KMG-IV): sequencing the most valuable type-strain genomes for metagenomic binning, comparative biology and taxonomic classification.</title>
        <authorList>
            <person name="Goeker M."/>
        </authorList>
    </citation>
    <scope>NUCLEOTIDE SEQUENCE [LARGE SCALE GENOMIC DNA]</scope>
    <source>
        <strain evidence="2 3">DSM 23491</strain>
    </source>
</reference>
<dbReference type="EMBL" id="JAGGKP010000017">
    <property type="protein sequence ID" value="MBP1938551.1"/>
    <property type="molecule type" value="Genomic_DNA"/>
</dbReference>
<dbReference type="RefSeq" id="WP_209853134.1">
    <property type="nucleotide sequence ID" value="NZ_CBCRVE010000016.1"/>
</dbReference>
<feature type="region of interest" description="Disordered" evidence="1">
    <location>
        <begin position="67"/>
        <end position="94"/>
    </location>
</feature>
<keyword evidence="3" id="KW-1185">Reference proteome</keyword>